<keyword evidence="2" id="KW-0732">Signal</keyword>
<dbReference type="Proteomes" id="UP000825367">
    <property type="component" value="Chromosome"/>
</dbReference>
<evidence type="ECO:0008006" key="5">
    <source>
        <dbReference type="Google" id="ProtNLM"/>
    </source>
</evidence>
<sequence>MTRLVCAAAAVLVLAVPGVAACARNSAGTAVRVEASTPTTSATPTSASPTTKVTDEPESSQPGVVETTKVSVPPNAVVCRQEQPGQTAVATVADPAAPQITVRVPPGWSVTPGSGDVGALLSGPDDMVGKVTIAATPLDPAAAFTRYGDDLMARYPISTLSLLPGDFCGFSGQKLIGTWAQDPDESLEYHDRIAHIWTNSGNYLVAVHVEAPSGVAGFDEAASVLTDKFSIVIP</sequence>
<dbReference type="RefSeq" id="WP_220046183.1">
    <property type="nucleotide sequence ID" value="NZ_BAAAVX010000003.1"/>
</dbReference>
<accession>A0ABX8VJF9</accession>
<reference evidence="3 4" key="1">
    <citation type="submission" date="2021-07" db="EMBL/GenBank/DDBJ databases">
        <title>Whole genome sequencing of non-tuberculosis mycobacteria type-strains.</title>
        <authorList>
            <person name="Igarashi Y."/>
            <person name="Osugi A."/>
            <person name="Mitarai S."/>
        </authorList>
    </citation>
    <scope>NUCLEOTIDE SEQUENCE [LARGE SCALE GENOMIC DNA]</scope>
    <source>
        <strain evidence="3 4">JCM 16370</strain>
    </source>
</reference>
<feature type="chain" id="PRO_5047310330" description="Lipoprotein LpqN" evidence="2">
    <location>
        <begin position="23"/>
        <end position="234"/>
    </location>
</feature>
<name>A0ABX8VJF9_9MYCO</name>
<evidence type="ECO:0000313" key="3">
    <source>
        <dbReference type="EMBL" id="QYL17953.1"/>
    </source>
</evidence>
<organism evidence="3 4">
    <name type="scientific">Mycolicibacterium pallens</name>
    <dbReference type="NCBI Taxonomy" id="370524"/>
    <lineage>
        <taxon>Bacteria</taxon>
        <taxon>Bacillati</taxon>
        <taxon>Actinomycetota</taxon>
        <taxon>Actinomycetes</taxon>
        <taxon>Mycobacteriales</taxon>
        <taxon>Mycobacteriaceae</taxon>
        <taxon>Mycolicibacterium</taxon>
    </lineage>
</organism>
<gene>
    <name evidence="3" type="ORF">K0O64_05215</name>
</gene>
<evidence type="ECO:0000313" key="4">
    <source>
        <dbReference type="Proteomes" id="UP000825367"/>
    </source>
</evidence>
<proteinExistence type="predicted"/>
<dbReference type="EMBL" id="CP080333">
    <property type="protein sequence ID" value="QYL17953.1"/>
    <property type="molecule type" value="Genomic_DNA"/>
</dbReference>
<evidence type="ECO:0000256" key="1">
    <source>
        <dbReference type="SAM" id="MobiDB-lite"/>
    </source>
</evidence>
<evidence type="ECO:0000256" key="2">
    <source>
        <dbReference type="SAM" id="SignalP"/>
    </source>
</evidence>
<feature type="region of interest" description="Disordered" evidence="1">
    <location>
        <begin position="29"/>
        <end position="65"/>
    </location>
</feature>
<protein>
    <recommendedName>
        <fullName evidence="5">Lipoprotein LpqN</fullName>
    </recommendedName>
</protein>
<feature type="signal peptide" evidence="2">
    <location>
        <begin position="1"/>
        <end position="22"/>
    </location>
</feature>
<dbReference type="PROSITE" id="PS51257">
    <property type="entry name" value="PROKAR_LIPOPROTEIN"/>
    <property type="match status" value="1"/>
</dbReference>
<feature type="compositionally biased region" description="Low complexity" evidence="1">
    <location>
        <begin position="35"/>
        <end position="51"/>
    </location>
</feature>
<keyword evidence="4" id="KW-1185">Reference proteome</keyword>